<dbReference type="SUPFAM" id="SSF56935">
    <property type="entry name" value="Porins"/>
    <property type="match status" value="1"/>
</dbReference>
<dbReference type="AlphaFoldDB" id="A0A0F5IJI0"/>
<evidence type="ECO:0000313" key="3">
    <source>
        <dbReference type="Proteomes" id="UP000033035"/>
    </source>
</evidence>
<dbReference type="PATRIC" id="fig|1203610.3.peg.5437"/>
<reference evidence="2 3" key="1">
    <citation type="submission" date="2013-04" db="EMBL/GenBank/DDBJ databases">
        <title>The Genome Sequence of Parabacteroides gordonii DSM 23371.</title>
        <authorList>
            <consortium name="The Broad Institute Genomics Platform"/>
            <person name="Earl A."/>
            <person name="Ward D."/>
            <person name="Feldgarden M."/>
            <person name="Gevers D."/>
            <person name="Martens E."/>
            <person name="Sakamoto M."/>
            <person name="Benno Y."/>
            <person name="Suzuki N."/>
            <person name="Matsunaga N."/>
            <person name="Koshihara K."/>
            <person name="Seki M."/>
            <person name="Komiya H."/>
            <person name="Walker B."/>
            <person name="Young S."/>
            <person name="Zeng Q."/>
            <person name="Gargeya S."/>
            <person name="Fitzgerald M."/>
            <person name="Haas B."/>
            <person name="Abouelleil A."/>
            <person name="Allen A.W."/>
            <person name="Alvarado L."/>
            <person name="Arachchi H.M."/>
            <person name="Berlin A.M."/>
            <person name="Chapman S.B."/>
            <person name="Gainer-Dewar J."/>
            <person name="Goldberg J."/>
            <person name="Griggs A."/>
            <person name="Gujja S."/>
            <person name="Hansen M."/>
            <person name="Howarth C."/>
            <person name="Imamovic A."/>
            <person name="Ireland A."/>
            <person name="Larimer J."/>
            <person name="McCowan C."/>
            <person name="Murphy C."/>
            <person name="Pearson M."/>
            <person name="Poon T.W."/>
            <person name="Priest M."/>
            <person name="Roberts A."/>
            <person name="Saif S."/>
            <person name="Shea T."/>
            <person name="Sisk P."/>
            <person name="Sykes S."/>
            <person name="Wortman J."/>
            <person name="Nusbaum C."/>
            <person name="Birren B."/>
        </authorList>
    </citation>
    <scope>NUCLEOTIDE SEQUENCE [LARGE SCALE GENOMIC DNA]</scope>
    <source>
        <strain evidence="2 3">MS-1</strain>
    </source>
</reference>
<dbReference type="Pfam" id="PF19577">
    <property type="entry name" value="DcaP"/>
    <property type="match status" value="1"/>
</dbReference>
<gene>
    <name evidence="2" type="ORF">HMPREF1536_05321</name>
</gene>
<dbReference type="Proteomes" id="UP000033035">
    <property type="component" value="Unassembled WGS sequence"/>
</dbReference>
<dbReference type="InterPro" id="IPR045748">
    <property type="entry name" value="DcaP"/>
</dbReference>
<dbReference type="InterPro" id="IPR023614">
    <property type="entry name" value="Porin_dom_sf"/>
</dbReference>
<dbReference type="Gene3D" id="2.40.160.10">
    <property type="entry name" value="Porin"/>
    <property type="match status" value="1"/>
</dbReference>
<name>A0A0F5IJI0_9BACT</name>
<keyword evidence="1" id="KW-0732">Signal</keyword>
<comment type="caution">
    <text evidence="2">The sequence shown here is derived from an EMBL/GenBank/DDBJ whole genome shotgun (WGS) entry which is preliminary data.</text>
</comment>
<dbReference type="HOGENOM" id="CLU_649963_0_0_10"/>
<feature type="chain" id="PRO_5002487691" description="Porin subfamily protein" evidence="1">
    <location>
        <begin position="22"/>
        <end position="427"/>
    </location>
</feature>
<keyword evidence="3" id="KW-1185">Reference proteome</keyword>
<organism evidence="2 3">
    <name type="scientific">Parabacteroides gordonii MS-1 = DSM 23371</name>
    <dbReference type="NCBI Taxonomy" id="1203610"/>
    <lineage>
        <taxon>Bacteria</taxon>
        <taxon>Pseudomonadati</taxon>
        <taxon>Bacteroidota</taxon>
        <taxon>Bacteroidia</taxon>
        <taxon>Bacteroidales</taxon>
        <taxon>Tannerellaceae</taxon>
        <taxon>Parabacteroides</taxon>
    </lineage>
</organism>
<feature type="signal peptide" evidence="1">
    <location>
        <begin position="1"/>
        <end position="21"/>
    </location>
</feature>
<evidence type="ECO:0000313" key="2">
    <source>
        <dbReference type="EMBL" id="KKB45681.1"/>
    </source>
</evidence>
<accession>A0A0F5IJI0</accession>
<evidence type="ECO:0000256" key="1">
    <source>
        <dbReference type="SAM" id="SignalP"/>
    </source>
</evidence>
<protein>
    <recommendedName>
        <fullName evidence="4">Porin subfamily protein</fullName>
    </recommendedName>
</protein>
<dbReference type="RefSeq" id="WP_028727470.1">
    <property type="nucleotide sequence ID" value="NZ_AUAE01000014.1"/>
</dbReference>
<dbReference type="STRING" id="1203610.HMPREF1536_05321"/>
<proteinExistence type="predicted"/>
<sequence length="427" mass="47539">MKAFVKGAVLLLGLGVFSSHAQAQKVIIQDEEPNSIIFVSRDKAGDEIIRILNETKSPRFHEPGIPRFLMTDRKGRFALGIGGYVKATAEYDFGGISKDIDFYPALIPNKGASHVRNQFQMDATTSTVFLKLVGHTKHLGDFVVYTAGNFRGDGKGFELRNAYASLLGFTLGYDYGSFMDLAAIPPTIDFAGPNGMAIYHATQFRYERAFGKGWKAGVGVEMPVVDGTTNDKLNIGSQRMPNFPAYVQYGWNKSSHVRAAAIVRSMTYDNLVANKAESETGWGVLLSTTFNLCSKVQMYGQGVYGKGISQYMNDLSNLNVDIVPDPAKAGHMQVLPMMGWYAGLQYNISPKVFVSSTYSQSRLYSDNDYPETPSEQYRYGQYLVANLFWNVTPDLQLGAEYLRGWRTDFNDQTRHANRLNVAVQYSF</sequence>
<dbReference type="EMBL" id="AQHW01000031">
    <property type="protein sequence ID" value="KKB45681.1"/>
    <property type="molecule type" value="Genomic_DNA"/>
</dbReference>
<evidence type="ECO:0008006" key="4">
    <source>
        <dbReference type="Google" id="ProtNLM"/>
    </source>
</evidence>